<dbReference type="GO" id="GO:0006627">
    <property type="term" value="P:protein processing involved in protein targeting to mitochondrion"/>
    <property type="evidence" value="ECO:0007669"/>
    <property type="project" value="TreeGrafter"/>
</dbReference>
<comment type="similarity">
    <text evidence="1 7">Belongs to the peptidase M3 family.</text>
</comment>
<reference evidence="9" key="3">
    <citation type="submission" date="2019-06" db="EMBL/GenBank/DDBJ databases">
        <authorList>
            <person name="Poynton C."/>
            <person name="Hasenbein S."/>
            <person name="Benoit J.B."/>
            <person name="Sepulveda M.S."/>
            <person name="Poelchau M.F."/>
            <person name="Murali S.C."/>
            <person name="Chen S."/>
            <person name="Glastad K.M."/>
            <person name="Werren J.H."/>
            <person name="Vineis J.H."/>
            <person name="Bowen J.L."/>
            <person name="Friedrich M."/>
            <person name="Jones J."/>
            <person name="Robertson H.M."/>
            <person name="Feyereisen R."/>
            <person name="Mechler-Hickson A."/>
            <person name="Mathers N."/>
            <person name="Lee C.E."/>
            <person name="Colbourne J.K."/>
            <person name="Biales A."/>
            <person name="Johnston J.S."/>
            <person name="Wellborn G.A."/>
            <person name="Rosendale A.J."/>
            <person name="Cridge A.G."/>
            <person name="Munoz-Torres M.C."/>
            <person name="Bain P.A."/>
            <person name="Manny A.R."/>
            <person name="Major K.M."/>
            <person name="Lambert F.N."/>
            <person name="Vulpe C.D."/>
            <person name="Tuck P."/>
            <person name="Blalock B.J."/>
            <person name="Lin Y.-Y."/>
            <person name="Smith M.E."/>
            <person name="Ochoa-Acuna H."/>
            <person name="Chen M.-J.M."/>
            <person name="Childers C.P."/>
            <person name="Qu J."/>
            <person name="Dugan S."/>
            <person name="Lee S.L."/>
            <person name="Chao H."/>
            <person name="Dinh H."/>
            <person name="Han Y."/>
            <person name="Doddapaneni H."/>
            <person name="Worley K.C."/>
            <person name="Muzny D.M."/>
            <person name="Gibbs R.A."/>
            <person name="Richards S."/>
        </authorList>
    </citation>
    <scope>NUCLEOTIDE SEQUENCE</scope>
    <source>
        <strain evidence="9">HAZT.00-mixed</strain>
        <tissue evidence="9">Whole organism</tissue>
    </source>
</reference>
<evidence type="ECO:0000256" key="6">
    <source>
        <dbReference type="ARBA" id="ARBA00023049"/>
    </source>
</evidence>
<dbReference type="PANTHER" id="PTHR11804:SF79">
    <property type="entry name" value="MITOCHONDRIAL INTERMEDIATE PEPTIDASE"/>
    <property type="match status" value="1"/>
</dbReference>
<dbReference type="InterPro" id="IPR024077">
    <property type="entry name" value="Neurolysin/TOP_dom2"/>
</dbReference>
<protein>
    <recommendedName>
        <fullName evidence="8">Peptidase M3A/M3B catalytic domain-containing protein</fullName>
    </recommendedName>
</protein>
<keyword evidence="6 7" id="KW-0482">Metalloprotease</keyword>
<dbReference type="GO" id="GO:0004222">
    <property type="term" value="F:metalloendopeptidase activity"/>
    <property type="evidence" value="ECO:0007669"/>
    <property type="project" value="InterPro"/>
</dbReference>
<gene>
    <name evidence="9" type="ORF">HAZT_HAZT001909</name>
</gene>
<organism evidence="9">
    <name type="scientific">Hyalella azteca</name>
    <name type="common">Amphipod</name>
    <dbReference type="NCBI Taxonomy" id="294128"/>
    <lineage>
        <taxon>Eukaryota</taxon>
        <taxon>Metazoa</taxon>
        <taxon>Ecdysozoa</taxon>
        <taxon>Arthropoda</taxon>
        <taxon>Crustacea</taxon>
        <taxon>Multicrustacea</taxon>
        <taxon>Malacostraca</taxon>
        <taxon>Eumalacostraca</taxon>
        <taxon>Peracarida</taxon>
        <taxon>Amphipoda</taxon>
        <taxon>Senticaudata</taxon>
        <taxon>Talitrida</taxon>
        <taxon>Talitroidea</taxon>
        <taxon>Hyalellidae</taxon>
        <taxon>Hyalella</taxon>
    </lineage>
</organism>
<comment type="cofactor">
    <cofactor evidence="7">
        <name>Zn(2+)</name>
        <dbReference type="ChEBI" id="CHEBI:29105"/>
    </cofactor>
    <text evidence="7">Binds 1 zinc ion.</text>
</comment>
<dbReference type="Gene3D" id="1.10.1370.10">
    <property type="entry name" value="Neurolysin, domain 3"/>
    <property type="match status" value="1"/>
</dbReference>
<evidence type="ECO:0000313" key="9">
    <source>
        <dbReference type="EMBL" id="KAA0200316.1"/>
    </source>
</evidence>
<dbReference type="EMBL" id="JQDR03006398">
    <property type="protein sequence ID" value="KAA0200316.1"/>
    <property type="molecule type" value="Genomic_DNA"/>
</dbReference>
<dbReference type="GO" id="GO:0006518">
    <property type="term" value="P:peptide metabolic process"/>
    <property type="evidence" value="ECO:0007669"/>
    <property type="project" value="TreeGrafter"/>
</dbReference>
<dbReference type="InterPro" id="IPR045090">
    <property type="entry name" value="Pept_M3A_M3B"/>
</dbReference>
<keyword evidence="5 7" id="KW-0862">Zinc</keyword>
<evidence type="ECO:0000256" key="2">
    <source>
        <dbReference type="ARBA" id="ARBA00022670"/>
    </source>
</evidence>
<name>A0A6A0H6S2_HYAAZ</name>
<evidence type="ECO:0000256" key="5">
    <source>
        <dbReference type="ARBA" id="ARBA00022833"/>
    </source>
</evidence>
<evidence type="ECO:0000256" key="7">
    <source>
        <dbReference type="RuleBase" id="RU003435"/>
    </source>
</evidence>
<dbReference type="GO" id="GO:0046872">
    <property type="term" value="F:metal ion binding"/>
    <property type="evidence" value="ECO:0007669"/>
    <property type="project" value="UniProtKB-UniRule"/>
</dbReference>
<proteinExistence type="inferred from homology"/>
<comment type="caution">
    <text evidence="9">The sequence shown here is derived from an EMBL/GenBank/DDBJ whole genome shotgun (WGS) entry which is preliminary data.</text>
</comment>
<accession>A0A6A0H6S2</accession>
<keyword evidence="3 7" id="KW-0479">Metal-binding</keyword>
<dbReference type="SUPFAM" id="SSF55486">
    <property type="entry name" value="Metalloproteases ('zincins'), catalytic domain"/>
    <property type="match status" value="1"/>
</dbReference>
<reference evidence="9" key="2">
    <citation type="journal article" date="2018" name="Environ. Sci. Technol.">
        <title>The Toxicogenome of Hyalella azteca: A Model for Sediment Ecotoxicology and Evolutionary Toxicology.</title>
        <authorList>
            <person name="Poynton H.C."/>
            <person name="Hasenbein S."/>
            <person name="Benoit J.B."/>
            <person name="Sepulveda M.S."/>
            <person name="Poelchau M.F."/>
            <person name="Hughes D.S.T."/>
            <person name="Murali S.C."/>
            <person name="Chen S."/>
            <person name="Glastad K.M."/>
            <person name="Goodisman M.A.D."/>
            <person name="Werren J.H."/>
            <person name="Vineis J.H."/>
            <person name="Bowen J.L."/>
            <person name="Friedrich M."/>
            <person name="Jones J."/>
            <person name="Robertson H.M."/>
            <person name="Feyereisen R."/>
            <person name="Mechler-Hickson A."/>
            <person name="Mathers N."/>
            <person name="Lee C.E."/>
            <person name="Colbourne J.K."/>
            <person name="Biales A."/>
            <person name="Johnston J.S."/>
            <person name="Wellborn G.A."/>
            <person name="Rosendale A.J."/>
            <person name="Cridge A.G."/>
            <person name="Munoz-Torres M.C."/>
            <person name="Bain P.A."/>
            <person name="Manny A.R."/>
            <person name="Major K.M."/>
            <person name="Lambert F.N."/>
            <person name="Vulpe C.D."/>
            <person name="Tuck P."/>
            <person name="Blalock B.J."/>
            <person name="Lin Y.Y."/>
            <person name="Smith M.E."/>
            <person name="Ochoa-Acuna H."/>
            <person name="Chen M.M."/>
            <person name="Childers C.P."/>
            <person name="Qu J."/>
            <person name="Dugan S."/>
            <person name="Lee S.L."/>
            <person name="Chao H."/>
            <person name="Dinh H."/>
            <person name="Han Y."/>
            <person name="Doddapaneni H."/>
            <person name="Worley K.C."/>
            <person name="Muzny D.M."/>
            <person name="Gibbs R.A."/>
            <person name="Richards S."/>
        </authorList>
    </citation>
    <scope>NUCLEOTIDE SEQUENCE</scope>
    <source>
        <strain evidence="9">HAZT.00-mixed</strain>
        <tissue evidence="9">Whole organism</tissue>
    </source>
</reference>
<sequence length="184" mass="21225">MEFFASDARVLGSFGRHYKTGDAVPELLLHNLVRSRAVFASSELQTQVYYAAVDQRYHSNTVPWESGVTTSDVLQEEHEKHCSLPHVPNTAWQHRFSHFVGYGGKYYAYLVSRSVASWIWQQYFKDDPFSRIAGERYRREVLEHGGGVPPRTLVENFLHRDLTPRNLAGALMADLDRKRQLLDQ</sequence>
<keyword evidence="4 7" id="KW-0378">Hydrolase</keyword>
<keyword evidence="2 7" id="KW-0645">Protease</keyword>
<reference evidence="9" key="1">
    <citation type="submission" date="2014-08" db="EMBL/GenBank/DDBJ databases">
        <authorList>
            <person name="Murali S."/>
            <person name="Richards S."/>
            <person name="Bandaranaike D."/>
            <person name="Bellair M."/>
            <person name="Blankenburg K."/>
            <person name="Chao H."/>
            <person name="Dinh H."/>
            <person name="Doddapaneni H."/>
            <person name="Dugan-Rocha S."/>
            <person name="Elkadiri S."/>
            <person name="Gnanaolivu R."/>
            <person name="Hughes D."/>
            <person name="Lee S."/>
            <person name="Li M."/>
            <person name="Ming W."/>
            <person name="Munidasa M."/>
            <person name="Muniz J."/>
            <person name="Nguyen L."/>
            <person name="Osuji N."/>
            <person name="Pu L.-L."/>
            <person name="Puazo M."/>
            <person name="Skinner E."/>
            <person name="Qu C."/>
            <person name="Quiroz J."/>
            <person name="Raj R."/>
            <person name="Weissenberger G."/>
            <person name="Xin Y."/>
            <person name="Zou X."/>
            <person name="Han Y."/>
            <person name="Worley K."/>
            <person name="Muzny D."/>
            <person name="Gibbs R."/>
        </authorList>
    </citation>
    <scope>NUCLEOTIDE SEQUENCE</scope>
    <source>
        <strain evidence="9">HAZT.00-mixed</strain>
        <tissue evidence="9">Whole organism</tissue>
    </source>
</reference>
<dbReference type="GO" id="GO:0005739">
    <property type="term" value="C:mitochondrion"/>
    <property type="evidence" value="ECO:0007669"/>
    <property type="project" value="TreeGrafter"/>
</dbReference>
<evidence type="ECO:0000256" key="3">
    <source>
        <dbReference type="ARBA" id="ARBA00022723"/>
    </source>
</evidence>
<evidence type="ECO:0000256" key="4">
    <source>
        <dbReference type="ARBA" id="ARBA00022801"/>
    </source>
</evidence>
<dbReference type="AlphaFoldDB" id="A0A6A0H6S2"/>
<evidence type="ECO:0000259" key="8">
    <source>
        <dbReference type="Pfam" id="PF01432"/>
    </source>
</evidence>
<dbReference type="Pfam" id="PF01432">
    <property type="entry name" value="Peptidase_M3"/>
    <property type="match status" value="1"/>
</dbReference>
<dbReference type="PANTHER" id="PTHR11804">
    <property type="entry name" value="PROTEASE M3 THIMET OLIGOPEPTIDASE-RELATED"/>
    <property type="match status" value="1"/>
</dbReference>
<evidence type="ECO:0000256" key="1">
    <source>
        <dbReference type="ARBA" id="ARBA00006040"/>
    </source>
</evidence>
<feature type="domain" description="Peptidase M3A/M3B catalytic" evidence="8">
    <location>
        <begin position="1"/>
        <end position="168"/>
    </location>
</feature>
<dbReference type="Proteomes" id="UP000711488">
    <property type="component" value="Unassembled WGS sequence"/>
</dbReference>
<dbReference type="InterPro" id="IPR001567">
    <property type="entry name" value="Pept_M3A_M3B_dom"/>
</dbReference>